<accession>A0ACA9YBM3</accession>
<evidence type="ECO:0000313" key="2">
    <source>
        <dbReference type="Proteomes" id="UP001152531"/>
    </source>
</evidence>
<sequence>MDINTDGIEVEREITESRNDIASLQKEIDALDEELQELAQQEKVLEDLINQEKQKTYNENIKKKRQDDWQIPPIVQYSYFDESISKYFTVESPEVMKSKKSATDLNEISSGIMQSYQKIVALKENILYENLYRLNGITAFPLNKIFDPERNYLGIRFDIFSTLHKKYSTIHYVILRLSVPLPIFTKEASTDPLQKTYSVHKSTFYVPENTSKLLQNPDLNTGVENFVEKVRDQLLYEQLINDFKQFVIDLTYTDLGFTDDKPVFPQQSFGDYFQLTNKDIDIRGHITTDCTIHISSITPNPTNLNDIFHTHDFPSIRKHLLEILKQI</sequence>
<keyword evidence="2" id="KW-1185">Reference proteome</keyword>
<proteinExistence type="predicted"/>
<organism evidence="1 2">
    <name type="scientific">[Candida] jaroonii</name>
    <dbReference type="NCBI Taxonomy" id="467808"/>
    <lineage>
        <taxon>Eukaryota</taxon>
        <taxon>Fungi</taxon>
        <taxon>Dikarya</taxon>
        <taxon>Ascomycota</taxon>
        <taxon>Saccharomycotina</taxon>
        <taxon>Pichiomycetes</taxon>
        <taxon>Debaryomycetaceae</taxon>
        <taxon>Yamadazyma</taxon>
    </lineage>
</organism>
<dbReference type="Proteomes" id="UP001152531">
    <property type="component" value="Unassembled WGS sequence"/>
</dbReference>
<name>A0ACA9YBM3_9ASCO</name>
<protein>
    <submittedName>
        <fullName evidence="1">Uncharacterized protein</fullName>
    </submittedName>
</protein>
<reference evidence="1" key="1">
    <citation type="submission" date="2022-06" db="EMBL/GenBank/DDBJ databases">
        <authorList>
            <person name="Legras J.-L."/>
            <person name="Devillers H."/>
            <person name="Grondin C."/>
        </authorList>
    </citation>
    <scope>NUCLEOTIDE SEQUENCE</scope>
    <source>
        <strain evidence="1">CLIB 1444</strain>
    </source>
</reference>
<comment type="caution">
    <text evidence="1">The sequence shown here is derived from an EMBL/GenBank/DDBJ whole genome shotgun (WGS) entry which is preliminary data.</text>
</comment>
<dbReference type="EMBL" id="CALSDN010000009">
    <property type="protein sequence ID" value="CAH6722458.1"/>
    <property type="molecule type" value="Genomic_DNA"/>
</dbReference>
<evidence type="ECO:0000313" key="1">
    <source>
        <dbReference type="EMBL" id="CAH6722458.1"/>
    </source>
</evidence>
<gene>
    <name evidence="1" type="ORF">CLIB1444_09S04016</name>
</gene>